<name>A0A2X3KKQ8_9BACT</name>
<feature type="binding site" evidence="3">
    <location>
        <position position="226"/>
    </location>
    <ligand>
        <name>Zn(2+)</name>
        <dbReference type="ChEBI" id="CHEBI:29105"/>
        <label>1</label>
        <note>catalytic</note>
    </ligand>
</feature>
<feature type="binding site" evidence="3">
    <location>
        <position position="118"/>
    </location>
    <ligand>
        <name>Zn(2+)</name>
        <dbReference type="ChEBI" id="CHEBI:29105"/>
        <label>2</label>
    </ligand>
</feature>
<protein>
    <submittedName>
        <fullName evidence="4">Fructose/tagatose-1,6-bisphosphate aldolase</fullName>
        <ecNumber evidence="4">4.1.2.13</ecNumber>
    </submittedName>
</protein>
<dbReference type="PIRSF" id="PIRSF001359">
    <property type="entry name" value="F_bP_aldolase_II"/>
    <property type="match status" value="1"/>
</dbReference>
<evidence type="ECO:0000313" key="4">
    <source>
        <dbReference type="EMBL" id="SQD93002.1"/>
    </source>
</evidence>
<dbReference type="KEGG" id="bana:BARAN1_0978"/>
<evidence type="ECO:0000256" key="1">
    <source>
        <dbReference type="PIRSR" id="PIRSR001359-1"/>
    </source>
</evidence>
<feature type="binding site" evidence="2">
    <location>
        <begin position="227"/>
        <end position="229"/>
    </location>
    <ligand>
        <name>dihydroxyacetone phosphate</name>
        <dbReference type="ChEBI" id="CHEBI:57642"/>
    </ligand>
</feature>
<dbReference type="InterPro" id="IPR013785">
    <property type="entry name" value="Aldolase_TIM"/>
</dbReference>
<reference evidence="5" key="1">
    <citation type="submission" date="2018-05" db="EMBL/GenBank/DDBJ databases">
        <authorList>
            <person name="Hao L."/>
        </authorList>
    </citation>
    <scope>NUCLEOTIDE SEQUENCE [LARGE SCALE GENOMIC DNA]</scope>
</reference>
<dbReference type="Pfam" id="PF01116">
    <property type="entry name" value="F_bP_aldolase"/>
    <property type="match status" value="1"/>
</dbReference>
<dbReference type="SUPFAM" id="SSF51569">
    <property type="entry name" value="Aldolase"/>
    <property type="match status" value="1"/>
</dbReference>
<dbReference type="GO" id="GO:0005975">
    <property type="term" value="P:carbohydrate metabolic process"/>
    <property type="evidence" value="ECO:0007669"/>
    <property type="project" value="InterPro"/>
</dbReference>
<evidence type="ECO:0000313" key="5">
    <source>
        <dbReference type="Proteomes" id="UP000249818"/>
    </source>
</evidence>
<evidence type="ECO:0000256" key="2">
    <source>
        <dbReference type="PIRSR" id="PIRSR001359-2"/>
    </source>
</evidence>
<feature type="binding site" evidence="3">
    <location>
        <position position="148"/>
    </location>
    <ligand>
        <name>Zn(2+)</name>
        <dbReference type="ChEBI" id="CHEBI:29105"/>
        <label>2</label>
    </ligand>
</feature>
<comment type="cofactor">
    <cofactor evidence="3">
        <name>Zn(2+)</name>
        <dbReference type="ChEBI" id="CHEBI:29105"/>
    </cofactor>
    <text evidence="3">Binds 2 Zn(2+) ions per subunit. One is catalytic and the other provides a structural contribution.</text>
</comment>
<organism evidence="4 5">
    <name type="scientific">Candidatus Bipolaricaulis anaerobius</name>
    <dbReference type="NCBI Taxonomy" id="2026885"/>
    <lineage>
        <taxon>Bacteria</taxon>
        <taxon>Candidatus Bipolaricaulota</taxon>
        <taxon>Candidatus Bipolaricaulia</taxon>
        <taxon>Candidatus Bipolaricaulales</taxon>
        <taxon>Candidatus Bipolaricaulaceae</taxon>
        <taxon>Candidatus Bipolaricaulis</taxon>
    </lineage>
</organism>
<feature type="active site" description="Proton donor" evidence="1">
    <location>
        <position position="92"/>
    </location>
</feature>
<dbReference type="EC" id="4.1.2.13" evidence="4"/>
<dbReference type="Proteomes" id="UP000249818">
    <property type="component" value="Chromosome BARAN1"/>
</dbReference>
<keyword evidence="5" id="KW-1185">Reference proteome</keyword>
<dbReference type="InterPro" id="IPR000771">
    <property type="entry name" value="FBA_II"/>
</dbReference>
<proteinExistence type="predicted"/>
<keyword evidence="4" id="KW-0456">Lyase</keyword>
<keyword evidence="3" id="KW-0479">Metal-binding</keyword>
<dbReference type="GO" id="GO:0008270">
    <property type="term" value="F:zinc ion binding"/>
    <property type="evidence" value="ECO:0007669"/>
    <property type="project" value="InterPro"/>
</dbReference>
<dbReference type="Gene3D" id="3.20.20.70">
    <property type="entry name" value="Aldolase class I"/>
    <property type="match status" value="1"/>
</dbReference>
<evidence type="ECO:0000256" key="3">
    <source>
        <dbReference type="PIRSR" id="PIRSR001359-3"/>
    </source>
</evidence>
<feature type="binding site" evidence="3">
    <location>
        <position position="192"/>
    </location>
    <ligand>
        <name>Zn(2+)</name>
        <dbReference type="ChEBI" id="CHEBI:29105"/>
        <label>1</label>
        <note>catalytic</note>
    </ligand>
</feature>
<feature type="binding site" evidence="2">
    <location>
        <position position="193"/>
    </location>
    <ligand>
        <name>dihydroxyacetone phosphate</name>
        <dbReference type="ChEBI" id="CHEBI:57642"/>
    </ligand>
</feature>
<dbReference type="GO" id="GO:0004332">
    <property type="term" value="F:fructose-bisphosphate aldolase activity"/>
    <property type="evidence" value="ECO:0007669"/>
    <property type="project" value="UniProtKB-EC"/>
</dbReference>
<dbReference type="PANTHER" id="PTHR30304">
    <property type="entry name" value="D-TAGATOSE-1,6-BISPHOSPHATE ALDOLASE"/>
    <property type="match status" value="1"/>
</dbReference>
<feature type="binding site" evidence="2">
    <location>
        <begin position="248"/>
        <end position="251"/>
    </location>
    <ligand>
        <name>dihydroxyacetone phosphate</name>
        <dbReference type="ChEBI" id="CHEBI:57642"/>
    </ligand>
</feature>
<dbReference type="EMBL" id="LS483254">
    <property type="protein sequence ID" value="SQD93002.1"/>
    <property type="molecule type" value="Genomic_DNA"/>
</dbReference>
<feature type="binding site" evidence="3">
    <location>
        <position position="93"/>
    </location>
    <ligand>
        <name>Zn(2+)</name>
        <dbReference type="ChEBI" id="CHEBI:29105"/>
        <label>1</label>
        <note>catalytic</note>
    </ligand>
</feature>
<gene>
    <name evidence="4" type="primary">fba</name>
    <name evidence="4" type="ORF">BARAN1_0978</name>
</gene>
<dbReference type="PANTHER" id="PTHR30304:SF0">
    <property type="entry name" value="D-TAGATOSE-1,6-BISPHOSPHATE ALDOLASE SUBUNIT GATY-RELATED"/>
    <property type="match status" value="1"/>
</dbReference>
<keyword evidence="3" id="KW-0862">Zinc</keyword>
<accession>A0A2X3KKQ8</accession>
<dbReference type="AlphaFoldDB" id="A0A2X3KKQ8"/>
<sequence length="332" mass="35333">MPYLGGRELAQVYRRAHEERFALIANNFAEPNVLLGLLAAYEQARSDLLVQVSVGAAKFAGGGRPLAGLRALVRYVQAVAADAKIGVFVNLDHVTPDQSDGFIRPALAEGLCSSVMVDASALPFADNVRATRAVVELAQPYGVLVEGELGVIRGAEDEIVSDAAFYTDPEQALQFVAETEVDLLAVSVGTEHGVSAGRELSLRVDLARAISDRLRAGRRPRPLVLHGASGLSSSQVGALVAAGVCKVNKDTTYQYVYARTAAEFFADHRAEILPPRGVAFDPITFDAGGSPWRPNKKLFDPRVVGKEIQEAICSVATDMIAQVGSGGRSLYA</sequence>
<dbReference type="OrthoDB" id="9803995at2"/>
<dbReference type="InterPro" id="IPR050246">
    <property type="entry name" value="Class_II_FBP_aldolase"/>
</dbReference>
<dbReference type="RefSeq" id="WP_122031403.1">
    <property type="nucleotide sequence ID" value="NZ_LS483254.1"/>
</dbReference>